<dbReference type="EMBL" id="LS483250">
    <property type="protein sequence ID" value="SQD77042.1"/>
    <property type="molecule type" value="Genomic_DNA"/>
</dbReference>
<dbReference type="RefSeq" id="WP_269461233.1">
    <property type="nucleotide sequence ID" value="NZ_LS483250.1"/>
</dbReference>
<keyword evidence="1" id="KW-1133">Transmembrane helix</keyword>
<evidence type="ECO:0000256" key="1">
    <source>
        <dbReference type="SAM" id="Phobius"/>
    </source>
</evidence>
<feature type="transmembrane region" description="Helical" evidence="1">
    <location>
        <begin position="6"/>
        <end position="22"/>
    </location>
</feature>
<proteinExistence type="predicted"/>
<keyword evidence="1" id="KW-0812">Transmembrane</keyword>
<dbReference type="AlphaFoldDB" id="A0A330LKV1"/>
<keyword evidence="3" id="KW-1185">Reference proteome</keyword>
<dbReference type="KEGG" id="mya:MORIYA_0564"/>
<sequence>MNLSAKTVGYGIVGYILLTAYAKRKKQRRNLTEGESTMTI</sequence>
<evidence type="ECO:0000313" key="2">
    <source>
        <dbReference type="EMBL" id="SQD77042.1"/>
    </source>
</evidence>
<reference evidence="3" key="1">
    <citation type="submission" date="2018-05" db="EMBL/GenBank/DDBJ databases">
        <authorList>
            <person name="Cea G.-C."/>
            <person name="William W."/>
        </authorList>
    </citation>
    <scope>NUCLEOTIDE SEQUENCE [LARGE SCALE GENOMIC DNA]</scope>
    <source>
        <strain evidence="3">DB21MT 5</strain>
    </source>
</reference>
<gene>
    <name evidence="2" type="ORF">MORIYA_0564</name>
</gene>
<keyword evidence="1" id="KW-0472">Membrane</keyword>
<accession>A0A330LKV1</accession>
<name>A0A330LKV1_9GAMM</name>
<evidence type="ECO:0000313" key="3">
    <source>
        <dbReference type="Proteomes" id="UP000250163"/>
    </source>
</evidence>
<dbReference type="Proteomes" id="UP000250163">
    <property type="component" value="Chromosome MORIYA"/>
</dbReference>
<organism evidence="2 3">
    <name type="scientific">Moritella yayanosii</name>
    <dbReference type="NCBI Taxonomy" id="69539"/>
    <lineage>
        <taxon>Bacteria</taxon>
        <taxon>Pseudomonadati</taxon>
        <taxon>Pseudomonadota</taxon>
        <taxon>Gammaproteobacteria</taxon>
        <taxon>Alteromonadales</taxon>
        <taxon>Moritellaceae</taxon>
        <taxon>Moritella</taxon>
    </lineage>
</organism>
<protein>
    <submittedName>
        <fullName evidence="2">Uncharacterized protein</fullName>
    </submittedName>
</protein>